<dbReference type="SMART" id="SM00267">
    <property type="entry name" value="GGDEF"/>
    <property type="match status" value="1"/>
</dbReference>
<evidence type="ECO:0000256" key="1">
    <source>
        <dbReference type="SAM" id="Phobius"/>
    </source>
</evidence>
<dbReference type="CDD" id="cd00077">
    <property type="entry name" value="HDc"/>
    <property type="match status" value="1"/>
</dbReference>
<dbReference type="PROSITE" id="PS50887">
    <property type="entry name" value="GGDEF"/>
    <property type="match status" value="1"/>
</dbReference>
<feature type="transmembrane region" description="Helical" evidence="1">
    <location>
        <begin position="112"/>
        <end position="134"/>
    </location>
</feature>
<keyword evidence="1" id="KW-0812">Transmembrane</keyword>
<protein>
    <submittedName>
        <fullName evidence="4">HD family phosphohydrolase</fullName>
    </submittedName>
</protein>
<evidence type="ECO:0000313" key="4">
    <source>
        <dbReference type="EMBL" id="KHF38682.1"/>
    </source>
</evidence>
<dbReference type="InterPro" id="IPR043128">
    <property type="entry name" value="Rev_trsase/Diguanyl_cyclase"/>
</dbReference>
<dbReference type="OrthoDB" id="9759601at2"/>
<evidence type="ECO:0000259" key="2">
    <source>
        <dbReference type="PROSITE" id="PS50887"/>
    </source>
</evidence>
<dbReference type="FunFam" id="3.30.70.270:FF:000001">
    <property type="entry name" value="Diguanylate cyclase domain protein"/>
    <property type="match status" value="1"/>
</dbReference>
<keyword evidence="1" id="KW-1133">Transmembrane helix</keyword>
<name>A0A0B0ICR1_9BACI</name>
<feature type="transmembrane region" description="Helical" evidence="1">
    <location>
        <begin position="12"/>
        <end position="29"/>
    </location>
</feature>
<dbReference type="InterPro" id="IPR000160">
    <property type="entry name" value="GGDEF_dom"/>
</dbReference>
<dbReference type="PANTHER" id="PTHR43155">
    <property type="entry name" value="CYCLIC DI-GMP PHOSPHODIESTERASE PA4108-RELATED"/>
    <property type="match status" value="1"/>
</dbReference>
<dbReference type="eggNOG" id="COG3437">
    <property type="taxonomic scope" value="Bacteria"/>
</dbReference>
<dbReference type="SUPFAM" id="SSF55073">
    <property type="entry name" value="Nucleotide cyclase"/>
    <property type="match status" value="1"/>
</dbReference>
<dbReference type="InterPro" id="IPR003607">
    <property type="entry name" value="HD/PDEase_dom"/>
</dbReference>
<feature type="domain" description="HD-GYP" evidence="3">
    <location>
        <begin position="413"/>
        <end position="603"/>
    </location>
</feature>
<dbReference type="PANTHER" id="PTHR43155:SF2">
    <property type="entry name" value="CYCLIC DI-GMP PHOSPHODIESTERASE PA4108"/>
    <property type="match status" value="1"/>
</dbReference>
<dbReference type="SUPFAM" id="SSF109604">
    <property type="entry name" value="HD-domain/PDEase-like"/>
    <property type="match status" value="1"/>
</dbReference>
<dbReference type="NCBIfam" id="TIGR00277">
    <property type="entry name" value="HDIG"/>
    <property type="match status" value="1"/>
</dbReference>
<sequence>MNNKRKFHQKANMYVIIVSILGTALFALFADMTFEAYSPRLWMLIACLVTVLVLCRHYTILLPPKGNALSMDSAIYLACTFVFGLDFTLMILFISSIIGALYQVKIKWWKHLFNFATFSIMIVAAYATFILLGGQVGVISPALMPSYLVTLAVYMLLNIFCIGMYFYLLDADSFLAMVKGLIKEAFSSYISILILSLLLGILLIHQPFYGLFLFTCLILVLSFAFKMHFKLYEEASKKANVDHLTGLYNHGYFKELLEELVKEKKDENVSLAMIDLDDFKKYNDYFGHLQGDELLKGFGLLLKEGCSSQGNFTLARYGGEEFIILMPNTTQKDAFHFLDGLRKKMNDTYFKGVEILPHGCLSFSAGIIHQEGIIYNSAELIGKADQALYYAKAQGKNSVHLFDEKDVIQKNLDEEKEIELLEQQVRIFLSKDIYTYKHSKRVYAYAIRFANILKLNDYEKKTLVMGALIHDIGKLEIPRDVINKTGKLEPHEWEMMKKHVIWGKEIISTNKELLDLVPLVELHHERYDGKGYPYGLKGESIPKLARILCIIDSFDAMTTERPYQATKTFEEAIMELEQCAGKQFDPEFVPVFIEMIREEETME</sequence>
<feature type="transmembrane region" description="Helical" evidence="1">
    <location>
        <begin position="211"/>
        <end position="229"/>
    </location>
</feature>
<feature type="domain" description="GGDEF" evidence="2">
    <location>
        <begin position="267"/>
        <end position="404"/>
    </location>
</feature>
<reference evidence="4 5" key="1">
    <citation type="submission" date="2014-09" db="EMBL/GenBank/DDBJ databases">
        <title>Genome sequencing and annotation of Bacillus Okhensis strain Kh10-101T.</title>
        <authorList>
            <person name="Prakash J.S."/>
        </authorList>
    </citation>
    <scope>NUCLEOTIDE SEQUENCE [LARGE SCALE GENOMIC DNA]</scope>
    <source>
        <strain evidence="5">Kh10-101T</strain>
    </source>
</reference>
<dbReference type="NCBIfam" id="TIGR00254">
    <property type="entry name" value="GGDEF"/>
    <property type="match status" value="1"/>
</dbReference>
<dbReference type="Gene3D" id="1.10.3210.10">
    <property type="entry name" value="Hypothetical protein af1432"/>
    <property type="match status" value="1"/>
</dbReference>
<feature type="transmembrane region" description="Helical" evidence="1">
    <location>
        <begin position="146"/>
        <end position="166"/>
    </location>
</feature>
<gene>
    <name evidence="4" type="ORF">LQ50_19585</name>
</gene>
<feature type="transmembrane region" description="Helical" evidence="1">
    <location>
        <begin position="186"/>
        <end position="204"/>
    </location>
</feature>
<keyword evidence="1" id="KW-0472">Membrane</keyword>
<evidence type="ECO:0000259" key="3">
    <source>
        <dbReference type="PROSITE" id="PS51832"/>
    </source>
</evidence>
<feature type="transmembrane region" description="Helical" evidence="1">
    <location>
        <begin position="41"/>
        <end position="62"/>
    </location>
</feature>
<dbReference type="Proteomes" id="UP000030832">
    <property type="component" value="Unassembled WGS sequence"/>
</dbReference>
<evidence type="ECO:0000313" key="5">
    <source>
        <dbReference type="Proteomes" id="UP000030832"/>
    </source>
</evidence>
<keyword evidence="4" id="KW-0378">Hydrolase</keyword>
<dbReference type="GO" id="GO:0016787">
    <property type="term" value="F:hydrolase activity"/>
    <property type="evidence" value="ECO:0007669"/>
    <property type="project" value="UniProtKB-KW"/>
</dbReference>
<dbReference type="RefSeq" id="WP_034632041.1">
    <property type="nucleotide sequence ID" value="NZ_JRJU01000032.1"/>
</dbReference>
<dbReference type="CDD" id="cd01949">
    <property type="entry name" value="GGDEF"/>
    <property type="match status" value="1"/>
</dbReference>
<dbReference type="SMART" id="SM00471">
    <property type="entry name" value="HDc"/>
    <property type="match status" value="1"/>
</dbReference>
<keyword evidence="5" id="KW-1185">Reference proteome</keyword>
<dbReference type="InterPro" id="IPR037522">
    <property type="entry name" value="HD_GYP_dom"/>
</dbReference>
<accession>A0A0B0ICR1</accession>
<organism evidence="4 5">
    <name type="scientific">Halalkalibacter okhensis</name>
    <dbReference type="NCBI Taxonomy" id="333138"/>
    <lineage>
        <taxon>Bacteria</taxon>
        <taxon>Bacillati</taxon>
        <taxon>Bacillota</taxon>
        <taxon>Bacilli</taxon>
        <taxon>Bacillales</taxon>
        <taxon>Bacillaceae</taxon>
        <taxon>Halalkalibacter</taxon>
    </lineage>
</organism>
<dbReference type="EMBL" id="JRJU01000032">
    <property type="protein sequence ID" value="KHF38682.1"/>
    <property type="molecule type" value="Genomic_DNA"/>
</dbReference>
<dbReference type="PROSITE" id="PS51832">
    <property type="entry name" value="HD_GYP"/>
    <property type="match status" value="1"/>
</dbReference>
<dbReference type="Pfam" id="PF00990">
    <property type="entry name" value="GGDEF"/>
    <property type="match status" value="1"/>
</dbReference>
<comment type="caution">
    <text evidence="4">The sequence shown here is derived from an EMBL/GenBank/DDBJ whole genome shotgun (WGS) entry which is preliminary data.</text>
</comment>
<proteinExistence type="predicted"/>
<dbReference type="Gene3D" id="3.30.70.270">
    <property type="match status" value="1"/>
</dbReference>
<dbReference type="Pfam" id="PF13487">
    <property type="entry name" value="HD_5"/>
    <property type="match status" value="1"/>
</dbReference>
<feature type="transmembrane region" description="Helical" evidence="1">
    <location>
        <begin position="74"/>
        <end position="100"/>
    </location>
</feature>
<dbReference type="InterPro" id="IPR029787">
    <property type="entry name" value="Nucleotide_cyclase"/>
</dbReference>
<dbReference type="STRING" id="333138.LQ50_19585"/>
<dbReference type="AlphaFoldDB" id="A0A0B0ICR1"/>
<dbReference type="InterPro" id="IPR006675">
    <property type="entry name" value="HDIG_dom"/>
</dbReference>